<keyword evidence="5" id="KW-1185">Reference proteome</keyword>
<accession>A0A8H2K9S2</accession>
<gene>
    <name evidence="4" type="ORF">FB472_1906</name>
</gene>
<dbReference type="Gene3D" id="3.40.50.720">
    <property type="entry name" value="NAD(P)-binding Rossmann-like Domain"/>
    <property type="match status" value="1"/>
</dbReference>
<dbReference type="SUPFAM" id="SSF51735">
    <property type="entry name" value="NAD(P)-binding Rossmann-fold domains"/>
    <property type="match status" value="1"/>
</dbReference>
<sequence>MDSVAGLTVVITGAARGMGEMYAHRAVSEAAAHVVLLDVDSASLEVAASALRAAGGSVASYVVDLSSRTAIAAVAERIRIEVGDPQVVINNAGIIRSGYFWDNEPIGDIEATMQINTLAAMYLTREFLPAMIASTGPARILNIASAAGTISNPRMSVYAASKWALIGWGDSLRLELIKAGHRNVMVTTFAPSYISTGMFAGARGPLLTPIMTPEKATTAAWSAMLRGKPLLMKPWSVGFARAVKGLLPTRAWDFVAGRVFRVYGSMDEFTGR</sequence>
<proteinExistence type="inferred from homology"/>
<evidence type="ECO:0000256" key="1">
    <source>
        <dbReference type="ARBA" id="ARBA00006484"/>
    </source>
</evidence>
<dbReference type="InterPro" id="IPR002347">
    <property type="entry name" value="SDR_fam"/>
</dbReference>
<reference evidence="4 5" key="1">
    <citation type="submission" date="2019-06" db="EMBL/GenBank/DDBJ databases">
        <title>Sequencing the genomes of 1000 actinobacteria strains.</title>
        <authorList>
            <person name="Klenk H.-P."/>
        </authorList>
    </citation>
    <scope>NUCLEOTIDE SEQUENCE [LARGE SCALE GENOMIC DNA]</scope>
    <source>
        <strain evidence="4 5">DSM 21947</strain>
    </source>
</reference>
<name>A0A8H2K9S2_9MICO</name>
<dbReference type="PANTHER" id="PTHR24322:SF736">
    <property type="entry name" value="RETINOL DEHYDROGENASE 10"/>
    <property type="match status" value="1"/>
</dbReference>
<dbReference type="InterPro" id="IPR036291">
    <property type="entry name" value="NAD(P)-bd_dom_sf"/>
</dbReference>
<dbReference type="GO" id="GO:0016616">
    <property type="term" value="F:oxidoreductase activity, acting on the CH-OH group of donors, NAD or NADP as acceptor"/>
    <property type="evidence" value="ECO:0007669"/>
    <property type="project" value="TreeGrafter"/>
</dbReference>
<comment type="similarity">
    <text evidence="1 3">Belongs to the short-chain dehydrogenases/reductases (SDR) family.</text>
</comment>
<evidence type="ECO:0000313" key="4">
    <source>
        <dbReference type="EMBL" id="TQO20276.1"/>
    </source>
</evidence>
<dbReference type="PRINTS" id="PR00081">
    <property type="entry name" value="GDHRDH"/>
</dbReference>
<dbReference type="InterPro" id="IPR020904">
    <property type="entry name" value="Sc_DH/Rdtase_CS"/>
</dbReference>
<evidence type="ECO:0000256" key="2">
    <source>
        <dbReference type="ARBA" id="ARBA00023002"/>
    </source>
</evidence>
<evidence type="ECO:0000256" key="3">
    <source>
        <dbReference type="RuleBase" id="RU000363"/>
    </source>
</evidence>
<organism evidence="4 5">
    <name type="scientific">Rhodoglobus vestalii</name>
    <dbReference type="NCBI Taxonomy" id="193384"/>
    <lineage>
        <taxon>Bacteria</taxon>
        <taxon>Bacillati</taxon>
        <taxon>Actinomycetota</taxon>
        <taxon>Actinomycetes</taxon>
        <taxon>Micrococcales</taxon>
        <taxon>Microbacteriaceae</taxon>
        <taxon>Rhodoglobus</taxon>
    </lineage>
</organism>
<dbReference type="EMBL" id="VFRA01000001">
    <property type="protein sequence ID" value="TQO20276.1"/>
    <property type="molecule type" value="Genomic_DNA"/>
</dbReference>
<dbReference type="PROSITE" id="PS00061">
    <property type="entry name" value="ADH_SHORT"/>
    <property type="match status" value="1"/>
</dbReference>
<dbReference type="Pfam" id="PF00106">
    <property type="entry name" value="adh_short"/>
    <property type="match status" value="1"/>
</dbReference>
<dbReference type="AlphaFoldDB" id="A0A8H2K9S2"/>
<dbReference type="OrthoDB" id="4523082at2"/>
<dbReference type="RefSeq" id="WP_141990647.1">
    <property type="nucleotide sequence ID" value="NZ_VFRA01000001.1"/>
</dbReference>
<evidence type="ECO:0000313" key="5">
    <source>
        <dbReference type="Proteomes" id="UP000316560"/>
    </source>
</evidence>
<dbReference type="PANTHER" id="PTHR24322">
    <property type="entry name" value="PKSB"/>
    <property type="match status" value="1"/>
</dbReference>
<dbReference type="PRINTS" id="PR00080">
    <property type="entry name" value="SDRFAMILY"/>
</dbReference>
<keyword evidence="2" id="KW-0560">Oxidoreductase</keyword>
<protein>
    <submittedName>
        <fullName evidence="4">Short-subunit dehydrogenase</fullName>
    </submittedName>
</protein>
<dbReference type="Proteomes" id="UP000316560">
    <property type="component" value="Unassembled WGS sequence"/>
</dbReference>
<comment type="caution">
    <text evidence="4">The sequence shown here is derived from an EMBL/GenBank/DDBJ whole genome shotgun (WGS) entry which is preliminary data.</text>
</comment>